<dbReference type="InterPro" id="IPR011990">
    <property type="entry name" value="TPR-like_helical_dom_sf"/>
</dbReference>
<feature type="repeat" description="TPR" evidence="3">
    <location>
        <begin position="393"/>
        <end position="426"/>
    </location>
</feature>
<keyword evidence="2 3" id="KW-0802">TPR repeat</keyword>
<name>A0ABP0PG11_9DINO</name>
<proteinExistence type="predicted"/>
<evidence type="ECO:0000256" key="5">
    <source>
        <dbReference type="SAM" id="Phobius"/>
    </source>
</evidence>
<dbReference type="SUPFAM" id="SSF48452">
    <property type="entry name" value="TPR-like"/>
    <property type="match status" value="1"/>
</dbReference>
<keyword evidence="1" id="KW-0677">Repeat</keyword>
<feature type="repeat" description="TPR" evidence="3">
    <location>
        <begin position="310"/>
        <end position="343"/>
    </location>
</feature>
<dbReference type="Pfam" id="PF13181">
    <property type="entry name" value="TPR_8"/>
    <property type="match status" value="1"/>
</dbReference>
<dbReference type="PANTHER" id="PTHR22904:SF523">
    <property type="entry name" value="STRESS-INDUCED-PHOSPHOPROTEIN 1"/>
    <property type="match status" value="1"/>
</dbReference>
<feature type="transmembrane region" description="Helical" evidence="5">
    <location>
        <begin position="889"/>
        <end position="907"/>
    </location>
</feature>
<accession>A0ABP0PG11</accession>
<dbReference type="PROSITE" id="PS50005">
    <property type="entry name" value="TPR"/>
    <property type="match status" value="2"/>
</dbReference>
<dbReference type="PANTHER" id="PTHR22904">
    <property type="entry name" value="TPR REPEAT CONTAINING PROTEIN"/>
    <property type="match status" value="1"/>
</dbReference>
<dbReference type="Gene3D" id="1.25.40.10">
    <property type="entry name" value="Tetratricopeptide repeat domain"/>
    <property type="match status" value="1"/>
</dbReference>
<gene>
    <name evidence="7" type="ORF">CCMP2556_LOCUS36920</name>
</gene>
<keyword evidence="6" id="KW-0732">Signal</keyword>
<feature type="transmembrane region" description="Helical" evidence="5">
    <location>
        <begin position="913"/>
        <end position="932"/>
    </location>
</feature>
<evidence type="ECO:0000256" key="6">
    <source>
        <dbReference type="SAM" id="SignalP"/>
    </source>
</evidence>
<protein>
    <submittedName>
        <fullName evidence="7">Uncharacterized protein</fullName>
    </submittedName>
</protein>
<feature type="region of interest" description="Disordered" evidence="4">
    <location>
        <begin position="276"/>
        <end position="316"/>
    </location>
</feature>
<feature type="region of interest" description="Disordered" evidence="4">
    <location>
        <begin position="965"/>
        <end position="1025"/>
    </location>
</feature>
<dbReference type="InterPro" id="IPR019734">
    <property type="entry name" value="TPR_rpt"/>
</dbReference>
<comment type="caution">
    <text evidence="7">The sequence shown here is derived from an EMBL/GenBank/DDBJ whole genome shotgun (WGS) entry which is preliminary data.</text>
</comment>
<feature type="compositionally biased region" description="Basic and acidic residues" evidence="4">
    <location>
        <begin position="293"/>
        <end position="316"/>
    </location>
</feature>
<evidence type="ECO:0000256" key="2">
    <source>
        <dbReference type="ARBA" id="ARBA00022803"/>
    </source>
</evidence>
<feature type="transmembrane region" description="Helical" evidence="5">
    <location>
        <begin position="833"/>
        <end position="853"/>
    </location>
</feature>
<dbReference type="EMBL" id="CAXAMN010023062">
    <property type="protein sequence ID" value="CAK9074982.1"/>
    <property type="molecule type" value="Genomic_DNA"/>
</dbReference>
<dbReference type="Gene3D" id="1.10.260.100">
    <property type="match status" value="1"/>
</dbReference>
<evidence type="ECO:0000256" key="1">
    <source>
        <dbReference type="ARBA" id="ARBA00022737"/>
    </source>
</evidence>
<organism evidence="7 8">
    <name type="scientific">Durusdinium trenchii</name>
    <dbReference type="NCBI Taxonomy" id="1381693"/>
    <lineage>
        <taxon>Eukaryota</taxon>
        <taxon>Sar</taxon>
        <taxon>Alveolata</taxon>
        <taxon>Dinophyceae</taxon>
        <taxon>Suessiales</taxon>
        <taxon>Symbiodiniaceae</taxon>
        <taxon>Durusdinium</taxon>
    </lineage>
</organism>
<sequence length="1025" mass="115300">MKFILRFLPLSLAAAANWPACQEQNTVIRNAGQALFTNLQGYGATIGCFLDDCMSSDKFVASEIESCAKVLNPTDAQSDEPSDRDDVGPWPWTIELPGCLLFAARVRVLGRGSRQTSWIDYGDLLLDGNGFEPQELIPLGDVWGSEEGEQKCWFRTGDSGREAGEGWISASRECVPPGTKALPLGNAECWVEGFGYENCGAPRTPGALPPALAAAAAKNPKIKEYMQDKELMQKVNMLASLSGTMQQTMVMQMVQQDQRVLELFLAMQGVDVSTMRPEDFEQETPPPPKKQPKKEEPKEEDLRTPEQKEANEWKSKGNELYKKKQFKEALEMYDKAIEVVPNDITYHNNKNAVLIEMGAEQYDAVLKSCQDLLDRRYEINSANPGGASFEKVAKVFQRMASVYEKQQKYDDAITMYNKALTEDNNRSVRNALRECERAKEKHEKDAYLDPAKAEEHREKGNELFKELLAAVLYVKKDPGPQKSAGFGPALVTDVFMELSRTFLLALQQGLVENPPAYSSEATIRPGDLYYLHQLLHSFHDRAMQVVAALGAKAEGLLFANWRATAAGLRVVHMTFASAYTQLAAGENLGDLVAREGDWRHCQSNTIVNLELLDTPYARPPDVEAEDSNGTEVNTGSARLRTMMNRVYDYANPRPSYEIAVGDQAVAWLAVSSKLRSVVVKTKKVQVSVDEPTLFGPSWARKILKNFGLYDMYVLHALPSYFWNRCPGALRVRVLRGSSGPSQVLSLLSAEKRIHAFHLPEEQYRRNTWWVSGETFLVVLCGLLVAIVFSSFLRSFLVLSCRMYVNHQFCLRHLRRFAFIAQEMRRVNRAPSTVLLELWVAWSASAVLLLWLLAEAVKRSWAWPCWMGCYAMTEFWGLAHVRTLQSRWTFPRAALILNAGPLAYVYWWPYGCKWLLVWLVISSHISLGFYLLLHFDYCFSLNPEPPHQLYVSSLLLPAVRLSRHRESAAPRPVPKRPDARGAPVPRGEEVLETGEQRVTGDVSRGSAPVGATERRPEGMLDLDEID</sequence>
<feature type="transmembrane region" description="Helical" evidence="5">
    <location>
        <begin position="859"/>
        <end position="877"/>
    </location>
</feature>
<keyword evidence="5" id="KW-0472">Membrane</keyword>
<feature type="signal peptide" evidence="6">
    <location>
        <begin position="1"/>
        <end position="23"/>
    </location>
</feature>
<evidence type="ECO:0000313" key="7">
    <source>
        <dbReference type="EMBL" id="CAK9074982.1"/>
    </source>
</evidence>
<dbReference type="SMART" id="SM00028">
    <property type="entry name" value="TPR"/>
    <property type="match status" value="2"/>
</dbReference>
<keyword evidence="5" id="KW-1133">Transmembrane helix</keyword>
<evidence type="ECO:0000256" key="3">
    <source>
        <dbReference type="PROSITE-ProRule" id="PRU00339"/>
    </source>
</evidence>
<feature type="chain" id="PRO_5046768316" evidence="6">
    <location>
        <begin position="24"/>
        <end position="1025"/>
    </location>
</feature>
<dbReference type="Proteomes" id="UP001642484">
    <property type="component" value="Unassembled WGS sequence"/>
</dbReference>
<evidence type="ECO:0000313" key="8">
    <source>
        <dbReference type="Proteomes" id="UP001642484"/>
    </source>
</evidence>
<feature type="transmembrane region" description="Helical" evidence="5">
    <location>
        <begin position="768"/>
        <end position="792"/>
    </location>
</feature>
<keyword evidence="8" id="KW-1185">Reference proteome</keyword>
<dbReference type="Pfam" id="PF00515">
    <property type="entry name" value="TPR_1"/>
    <property type="match status" value="1"/>
</dbReference>
<reference evidence="7 8" key="1">
    <citation type="submission" date="2024-02" db="EMBL/GenBank/DDBJ databases">
        <authorList>
            <person name="Chen Y."/>
            <person name="Shah S."/>
            <person name="Dougan E. K."/>
            <person name="Thang M."/>
            <person name="Chan C."/>
        </authorList>
    </citation>
    <scope>NUCLEOTIDE SEQUENCE [LARGE SCALE GENOMIC DNA]</scope>
</reference>
<keyword evidence="5" id="KW-0812">Transmembrane</keyword>
<evidence type="ECO:0000256" key="4">
    <source>
        <dbReference type="SAM" id="MobiDB-lite"/>
    </source>
</evidence>